<reference evidence="2" key="1">
    <citation type="submission" date="2016-11" db="UniProtKB">
        <authorList>
            <consortium name="WormBaseParasite"/>
        </authorList>
    </citation>
    <scope>IDENTIFICATION</scope>
</reference>
<sequence>RPVPDCLPCSIRVSNGYIEILRRSGPSAPVGHRLLTPNTYAPSQAAAPVHQRLDSPGRHRRAARNGIEVAMVMPGLREMNLTSSAWWASGEPGNQGGTQNCVLHHGEKNGCTMSTAGRTRATTASTRLAAASAAPE</sequence>
<organism evidence="1 2">
    <name type="scientific">Macrostomum lignano</name>
    <dbReference type="NCBI Taxonomy" id="282301"/>
    <lineage>
        <taxon>Eukaryota</taxon>
        <taxon>Metazoa</taxon>
        <taxon>Spiralia</taxon>
        <taxon>Lophotrochozoa</taxon>
        <taxon>Platyhelminthes</taxon>
        <taxon>Rhabditophora</taxon>
        <taxon>Macrostomorpha</taxon>
        <taxon>Macrostomida</taxon>
        <taxon>Macrostomidae</taxon>
        <taxon>Macrostomum</taxon>
    </lineage>
</organism>
<dbReference type="AlphaFoldDB" id="A0A1I8FMD6"/>
<protein>
    <submittedName>
        <fullName evidence="2">Cytochrome cd1 nitrite reductase</fullName>
    </submittedName>
</protein>
<evidence type="ECO:0000313" key="1">
    <source>
        <dbReference type="Proteomes" id="UP000095280"/>
    </source>
</evidence>
<keyword evidence="1" id="KW-1185">Reference proteome</keyword>
<dbReference type="WBParaSite" id="maker-unitig_40863-snap-gene-0.3-mRNA-1">
    <property type="protein sequence ID" value="maker-unitig_40863-snap-gene-0.3-mRNA-1"/>
    <property type="gene ID" value="maker-unitig_40863-snap-gene-0.3"/>
</dbReference>
<accession>A0A1I8FMD6</accession>
<name>A0A1I8FMD6_9PLAT</name>
<proteinExistence type="predicted"/>
<evidence type="ECO:0000313" key="2">
    <source>
        <dbReference type="WBParaSite" id="maker-unitig_40863-snap-gene-0.3-mRNA-1"/>
    </source>
</evidence>
<dbReference type="Proteomes" id="UP000095280">
    <property type="component" value="Unplaced"/>
</dbReference>